<evidence type="ECO:0000313" key="1">
    <source>
        <dbReference type="EMBL" id="KAK8504613.1"/>
    </source>
</evidence>
<sequence length="80" mass="8490">MFTGQSVLEHSRKLVSEARSIALLMSRPSGVSSTGDCSLVHWKLPCPEWHSLNIDGVVSLSSGGLLRDDGGNGLLVSPSR</sequence>
<reference evidence="1 2" key="1">
    <citation type="journal article" date="2024" name="G3 (Bethesda)">
        <title>Genome assembly of Hibiscus sabdariffa L. provides insights into metabolisms of medicinal natural products.</title>
        <authorList>
            <person name="Kim T."/>
        </authorList>
    </citation>
    <scope>NUCLEOTIDE SEQUENCE [LARGE SCALE GENOMIC DNA]</scope>
    <source>
        <strain evidence="1">TK-2024</strain>
        <tissue evidence="1">Old leaves</tissue>
    </source>
</reference>
<evidence type="ECO:0000313" key="2">
    <source>
        <dbReference type="Proteomes" id="UP001472677"/>
    </source>
</evidence>
<dbReference type="EMBL" id="JBBPBM010000139">
    <property type="protein sequence ID" value="KAK8504613.1"/>
    <property type="molecule type" value="Genomic_DNA"/>
</dbReference>
<keyword evidence="2" id="KW-1185">Reference proteome</keyword>
<gene>
    <name evidence="1" type="ORF">V6N12_017153</name>
</gene>
<accession>A0ABR2BDU3</accession>
<protein>
    <submittedName>
        <fullName evidence="1">Uncharacterized protein</fullName>
    </submittedName>
</protein>
<name>A0ABR2BDU3_9ROSI</name>
<proteinExistence type="predicted"/>
<dbReference type="Proteomes" id="UP001472677">
    <property type="component" value="Unassembled WGS sequence"/>
</dbReference>
<comment type="caution">
    <text evidence="1">The sequence shown here is derived from an EMBL/GenBank/DDBJ whole genome shotgun (WGS) entry which is preliminary data.</text>
</comment>
<organism evidence="1 2">
    <name type="scientific">Hibiscus sabdariffa</name>
    <name type="common">roselle</name>
    <dbReference type="NCBI Taxonomy" id="183260"/>
    <lineage>
        <taxon>Eukaryota</taxon>
        <taxon>Viridiplantae</taxon>
        <taxon>Streptophyta</taxon>
        <taxon>Embryophyta</taxon>
        <taxon>Tracheophyta</taxon>
        <taxon>Spermatophyta</taxon>
        <taxon>Magnoliopsida</taxon>
        <taxon>eudicotyledons</taxon>
        <taxon>Gunneridae</taxon>
        <taxon>Pentapetalae</taxon>
        <taxon>rosids</taxon>
        <taxon>malvids</taxon>
        <taxon>Malvales</taxon>
        <taxon>Malvaceae</taxon>
        <taxon>Malvoideae</taxon>
        <taxon>Hibiscus</taxon>
    </lineage>
</organism>